<dbReference type="EMBL" id="JBHTBH010000018">
    <property type="protein sequence ID" value="MFC7331285.1"/>
    <property type="molecule type" value="Genomic_DNA"/>
</dbReference>
<evidence type="ECO:0000313" key="2">
    <source>
        <dbReference type="EMBL" id="MFC7331285.1"/>
    </source>
</evidence>
<sequence length="175" mass="19637">MYAMPEVPFPELINRPKATMAKLAQARPHGLRLRRRDDVDLVLREVPADDPRTRTVDIAVKLLAELMQHADVRRLVVADVAPQVFPWIRFLPREAGEEFLQQLADLLRATEELDDPAPVLHLVTEWQHTAEVYADPELLAILMRGDDEHGDFGPVPPPPGAGTRVRSVEIGPPLT</sequence>
<proteinExistence type="predicted"/>
<dbReference type="RefSeq" id="WP_379874029.1">
    <property type="nucleotide sequence ID" value="NZ_JBHTBH010000018.1"/>
</dbReference>
<evidence type="ECO:0000313" key="3">
    <source>
        <dbReference type="Proteomes" id="UP001596540"/>
    </source>
</evidence>
<keyword evidence="3" id="KW-1185">Reference proteome</keyword>
<name>A0ABW2KPD8_9ACTN</name>
<dbReference type="Proteomes" id="UP001596540">
    <property type="component" value="Unassembled WGS sequence"/>
</dbReference>
<evidence type="ECO:0000256" key="1">
    <source>
        <dbReference type="SAM" id="MobiDB-lite"/>
    </source>
</evidence>
<protein>
    <recommendedName>
        <fullName evidence="4">Prevent-host-death family protein</fullName>
    </recommendedName>
</protein>
<organism evidence="2 3">
    <name type="scientific">Marinactinospora rubrisoli</name>
    <dbReference type="NCBI Taxonomy" id="2715399"/>
    <lineage>
        <taxon>Bacteria</taxon>
        <taxon>Bacillati</taxon>
        <taxon>Actinomycetota</taxon>
        <taxon>Actinomycetes</taxon>
        <taxon>Streptosporangiales</taxon>
        <taxon>Nocardiopsidaceae</taxon>
        <taxon>Marinactinospora</taxon>
    </lineage>
</organism>
<evidence type="ECO:0008006" key="4">
    <source>
        <dbReference type="Google" id="ProtNLM"/>
    </source>
</evidence>
<accession>A0ABW2KPD8</accession>
<gene>
    <name evidence="2" type="ORF">ACFQRF_26440</name>
</gene>
<comment type="caution">
    <text evidence="2">The sequence shown here is derived from an EMBL/GenBank/DDBJ whole genome shotgun (WGS) entry which is preliminary data.</text>
</comment>
<feature type="region of interest" description="Disordered" evidence="1">
    <location>
        <begin position="155"/>
        <end position="175"/>
    </location>
</feature>
<reference evidence="3" key="1">
    <citation type="journal article" date="2019" name="Int. J. Syst. Evol. Microbiol.">
        <title>The Global Catalogue of Microorganisms (GCM) 10K type strain sequencing project: providing services to taxonomists for standard genome sequencing and annotation.</title>
        <authorList>
            <consortium name="The Broad Institute Genomics Platform"/>
            <consortium name="The Broad Institute Genome Sequencing Center for Infectious Disease"/>
            <person name="Wu L."/>
            <person name="Ma J."/>
        </authorList>
    </citation>
    <scope>NUCLEOTIDE SEQUENCE [LARGE SCALE GENOMIC DNA]</scope>
    <source>
        <strain evidence="3">CGMCC 4.7382</strain>
    </source>
</reference>